<sequence>QQKRQIFREQLLPHSGGKIPEGAFRSDRLALNRLNKEGIAIPDGILLESRHRESHFKSHRNDPDIQASIVKLVQTPDGRYAPPEGRYPFNNLVESTYLIRKPINTRGNVIPPQHPLTSPLRLPATSIFHNEEETLFTLNNLDSFDVLSALGTDILGSRVSEQCMSFPSRKFDKKIKLPNRQNIKIPY</sequence>
<comment type="caution">
    <text evidence="1">The sequence shown here is derived from an EMBL/GenBank/DDBJ whole genome shotgun (WGS) entry which is preliminary data.</text>
</comment>
<name>A0ABD0Z8A6_9HEMI</name>
<protein>
    <submittedName>
        <fullName evidence="1">Uncharacterized protein</fullName>
    </submittedName>
</protein>
<accession>A0ABD0Z8A6</accession>
<gene>
    <name evidence="1" type="ORF">AAG570_011223</name>
</gene>
<keyword evidence="2" id="KW-1185">Reference proteome</keyword>
<dbReference type="Proteomes" id="UP001558652">
    <property type="component" value="Unassembled WGS sequence"/>
</dbReference>
<evidence type="ECO:0000313" key="2">
    <source>
        <dbReference type="Proteomes" id="UP001558652"/>
    </source>
</evidence>
<proteinExistence type="predicted"/>
<dbReference type="AlphaFoldDB" id="A0ABD0Z8A6"/>
<organism evidence="1 2">
    <name type="scientific">Ranatra chinensis</name>
    <dbReference type="NCBI Taxonomy" id="642074"/>
    <lineage>
        <taxon>Eukaryota</taxon>
        <taxon>Metazoa</taxon>
        <taxon>Ecdysozoa</taxon>
        <taxon>Arthropoda</taxon>
        <taxon>Hexapoda</taxon>
        <taxon>Insecta</taxon>
        <taxon>Pterygota</taxon>
        <taxon>Neoptera</taxon>
        <taxon>Paraneoptera</taxon>
        <taxon>Hemiptera</taxon>
        <taxon>Heteroptera</taxon>
        <taxon>Panheteroptera</taxon>
        <taxon>Nepomorpha</taxon>
        <taxon>Nepidae</taxon>
        <taxon>Ranatrinae</taxon>
        <taxon>Ranatra</taxon>
    </lineage>
</organism>
<evidence type="ECO:0000313" key="1">
    <source>
        <dbReference type="EMBL" id="KAL1131609.1"/>
    </source>
</evidence>
<feature type="non-terminal residue" evidence="1">
    <location>
        <position position="1"/>
    </location>
</feature>
<dbReference type="EMBL" id="JBFDAA010000006">
    <property type="protein sequence ID" value="KAL1131609.1"/>
    <property type="molecule type" value="Genomic_DNA"/>
</dbReference>
<reference evidence="1 2" key="1">
    <citation type="submission" date="2024-07" db="EMBL/GenBank/DDBJ databases">
        <title>Chromosome-level genome assembly of the water stick insect Ranatra chinensis (Heteroptera: Nepidae).</title>
        <authorList>
            <person name="Liu X."/>
        </authorList>
    </citation>
    <scope>NUCLEOTIDE SEQUENCE [LARGE SCALE GENOMIC DNA]</scope>
    <source>
        <strain evidence="1">Cailab_2021Rc</strain>
        <tissue evidence="1">Muscle</tissue>
    </source>
</reference>